<gene>
    <name evidence="8" type="ORF">DFR59_11147</name>
</gene>
<dbReference type="OrthoDB" id="9811097at2"/>
<dbReference type="SUPFAM" id="SSF53041">
    <property type="entry name" value="Resolvase-like"/>
    <property type="match status" value="1"/>
</dbReference>
<evidence type="ECO:0000256" key="3">
    <source>
        <dbReference type="ARBA" id="ARBA00023172"/>
    </source>
</evidence>
<accession>A0A370GEQ8</accession>
<proteinExistence type="predicted"/>
<dbReference type="PANTHER" id="PTHR30461:SF23">
    <property type="entry name" value="DNA RECOMBINASE-RELATED"/>
    <property type="match status" value="1"/>
</dbReference>
<evidence type="ECO:0000256" key="1">
    <source>
        <dbReference type="ARBA" id="ARBA00022908"/>
    </source>
</evidence>
<dbReference type="InterPro" id="IPR011109">
    <property type="entry name" value="DNA_bind_recombinase_dom"/>
</dbReference>
<dbReference type="Pfam" id="PF00239">
    <property type="entry name" value="Resolvase"/>
    <property type="match status" value="1"/>
</dbReference>
<dbReference type="GO" id="GO:0003677">
    <property type="term" value="F:DNA binding"/>
    <property type="evidence" value="ECO:0007669"/>
    <property type="project" value="UniProtKB-KW"/>
</dbReference>
<dbReference type="Gene3D" id="3.40.50.1390">
    <property type="entry name" value="Resolvase, N-terminal catalytic domain"/>
    <property type="match status" value="1"/>
</dbReference>
<dbReference type="Pfam" id="PF13408">
    <property type="entry name" value="Zn_ribbon_recom"/>
    <property type="match status" value="1"/>
</dbReference>
<dbReference type="Gene3D" id="3.90.1750.20">
    <property type="entry name" value="Putative Large Serine Recombinase, Chain B, Domain 2"/>
    <property type="match status" value="1"/>
</dbReference>
<protein>
    <submittedName>
        <fullName evidence="8">Site-specific DNA recombinase</fullName>
    </submittedName>
</protein>
<evidence type="ECO:0000313" key="8">
    <source>
        <dbReference type="EMBL" id="RDI40904.1"/>
    </source>
</evidence>
<dbReference type="GO" id="GO:0000150">
    <property type="term" value="F:DNA strand exchange activity"/>
    <property type="evidence" value="ECO:0007669"/>
    <property type="project" value="InterPro"/>
</dbReference>
<dbReference type="CDD" id="cd00338">
    <property type="entry name" value="Ser_Recombinase"/>
    <property type="match status" value="1"/>
</dbReference>
<feature type="domain" description="Recombinase" evidence="7">
    <location>
        <begin position="164"/>
        <end position="285"/>
    </location>
</feature>
<dbReference type="AlphaFoldDB" id="A0A370GEQ8"/>
<evidence type="ECO:0000256" key="2">
    <source>
        <dbReference type="ARBA" id="ARBA00023125"/>
    </source>
</evidence>
<dbReference type="Pfam" id="PF07508">
    <property type="entry name" value="Recombinase"/>
    <property type="match status" value="1"/>
</dbReference>
<evidence type="ECO:0000313" key="9">
    <source>
        <dbReference type="Proteomes" id="UP000255326"/>
    </source>
</evidence>
<reference evidence="8 9" key="1">
    <citation type="submission" date="2018-07" db="EMBL/GenBank/DDBJ databases">
        <title>Genomic Encyclopedia of Type Strains, Phase IV (KMG-IV): sequencing the most valuable type-strain genomes for metagenomic binning, comparative biology and taxonomic classification.</title>
        <authorList>
            <person name="Goeker M."/>
        </authorList>
    </citation>
    <scope>NUCLEOTIDE SEQUENCE [LARGE SCALE GENOMIC DNA]</scope>
    <source>
        <strain evidence="8 9">DSM 25281</strain>
    </source>
</reference>
<dbReference type="Proteomes" id="UP000255326">
    <property type="component" value="Unassembled WGS sequence"/>
</dbReference>
<evidence type="ECO:0000256" key="5">
    <source>
        <dbReference type="PROSITE-ProRule" id="PRU10137"/>
    </source>
</evidence>
<dbReference type="PROSITE" id="PS51736">
    <property type="entry name" value="RECOMBINASES_3"/>
    <property type="match status" value="1"/>
</dbReference>
<keyword evidence="9" id="KW-1185">Reference proteome</keyword>
<evidence type="ECO:0000259" key="6">
    <source>
        <dbReference type="PROSITE" id="PS51736"/>
    </source>
</evidence>
<dbReference type="PROSITE" id="PS00397">
    <property type="entry name" value="RECOMBINASES_1"/>
    <property type="match status" value="1"/>
</dbReference>
<dbReference type="PANTHER" id="PTHR30461">
    <property type="entry name" value="DNA-INVERTASE FROM LAMBDOID PROPHAGE"/>
    <property type="match status" value="1"/>
</dbReference>
<sequence length="577" mass="67100">MTQQTQKVVGIYIRVSTEKQVQEGFSLDAQKDEDTQFAKKLFGDDVVLRYYVDEGKSAKSTKSRYELQRMMKDVKHGLLSTIITYKVSRLSRNLSDSLKLVDEIHKAKVRFISIKEGEYGTPHGNLQFNILASVAQYQREDLAENVQFGMSRRAREGKFNGGRVLGYDSKDKKLVVNTEEAEIVNIIFDKFVNDGWGTKKIAHYLNTIGKHTKNGKSFSVNTVSIILDNPIYKGYTRYNQVINWESQRRKGTNPDYILAKGLHEAIIDEAIWNKAKELRERKSTGTPRQYSGSFPLTSLAKCPKCGSYMTSLYGAKRKDGTRKRYYVCGEYHNKGRAVCNPNTICADWLENAVFERLREALMSDKIIKEITDRINLQIREHPASASKSNEVIVLKKQLDDYESRKRQIQELIETGVYTIDEAKERMFHFRSKIEETNKLLDSMEKEQYTDIRILEPITPEQIKLQLKEFLELKELLSPLEFRQLLVASIIKIEASKKELKHIHFSFIAHLPENEKDQGDPSLHIHPQNTPFILRGLNFKENHYLFMIRFPPIYPKRPINLLHQYQPHQLMRECHLRE</sequence>
<dbReference type="InterPro" id="IPR038109">
    <property type="entry name" value="DNA_bind_recomb_sf"/>
</dbReference>
<keyword evidence="2" id="KW-0238">DNA-binding</keyword>
<keyword evidence="3" id="KW-0233">DNA recombination</keyword>
<dbReference type="RefSeq" id="WP_114746428.1">
    <property type="nucleotide sequence ID" value="NZ_QQAY01000011.1"/>
</dbReference>
<dbReference type="EMBL" id="QQAY01000011">
    <property type="protein sequence ID" value="RDI40904.1"/>
    <property type="molecule type" value="Genomic_DNA"/>
</dbReference>
<name>A0A370GEQ8_9BACI</name>
<dbReference type="InterPro" id="IPR050639">
    <property type="entry name" value="SSR_resolvase"/>
</dbReference>
<dbReference type="InterPro" id="IPR025827">
    <property type="entry name" value="Zn_ribbon_recom_dom"/>
</dbReference>
<feature type="domain" description="Resolvase/invertase-type recombinase catalytic" evidence="6">
    <location>
        <begin position="8"/>
        <end position="157"/>
    </location>
</feature>
<evidence type="ECO:0000256" key="4">
    <source>
        <dbReference type="PIRSR" id="PIRSR606118-50"/>
    </source>
</evidence>
<dbReference type="InterPro" id="IPR006118">
    <property type="entry name" value="Recombinase_CS"/>
</dbReference>
<keyword evidence="1" id="KW-0229">DNA integration</keyword>
<dbReference type="InterPro" id="IPR036162">
    <property type="entry name" value="Resolvase-like_N_sf"/>
</dbReference>
<feature type="active site" description="O-(5'-phospho-DNA)-serine intermediate" evidence="4 5">
    <location>
        <position position="16"/>
    </location>
</feature>
<comment type="caution">
    <text evidence="8">The sequence shown here is derived from an EMBL/GenBank/DDBJ whole genome shotgun (WGS) entry which is preliminary data.</text>
</comment>
<dbReference type="PROSITE" id="PS51737">
    <property type="entry name" value="RECOMBINASE_DNA_BIND"/>
    <property type="match status" value="1"/>
</dbReference>
<dbReference type="InterPro" id="IPR006119">
    <property type="entry name" value="Resolv_N"/>
</dbReference>
<dbReference type="GO" id="GO:0015074">
    <property type="term" value="P:DNA integration"/>
    <property type="evidence" value="ECO:0007669"/>
    <property type="project" value="UniProtKB-KW"/>
</dbReference>
<evidence type="ECO:0000259" key="7">
    <source>
        <dbReference type="PROSITE" id="PS51737"/>
    </source>
</evidence>
<organism evidence="8 9">
    <name type="scientific">Falsibacillus pallidus</name>
    <dbReference type="NCBI Taxonomy" id="493781"/>
    <lineage>
        <taxon>Bacteria</taxon>
        <taxon>Bacillati</taxon>
        <taxon>Bacillota</taxon>
        <taxon>Bacilli</taxon>
        <taxon>Bacillales</taxon>
        <taxon>Bacillaceae</taxon>
        <taxon>Falsibacillus</taxon>
    </lineage>
</organism>
<dbReference type="SMART" id="SM00857">
    <property type="entry name" value="Resolvase"/>
    <property type="match status" value="1"/>
</dbReference>